<feature type="non-terminal residue" evidence="2">
    <location>
        <position position="97"/>
    </location>
</feature>
<protein>
    <submittedName>
        <fullName evidence="2">Uncharacterized protein</fullName>
    </submittedName>
</protein>
<accession>A0ABN8IX66</accession>
<reference evidence="2" key="1">
    <citation type="submission" date="2022-03" db="EMBL/GenBank/DDBJ databases">
        <authorList>
            <person name="Martin H S."/>
        </authorList>
    </citation>
    <scope>NUCLEOTIDE SEQUENCE</scope>
</reference>
<sequence>MDIWLSMINNQVMSDSHRLKPAWWSPSSWLRGQGISIRNTTAAPLHSTSVTLGSTIDKCNPQQPCGATVMIREHYKPPALSEPPATIETPFTVEEYH</sequence>
<dbReference type="Proteomes" id="UP000837857">
    <property type="component" value="Chromosome 5"/>
</dbReference>
<name>A0ABN8IX66_9NEOP</name>
<feature type="region of interest" description="Disordered" evidence="1">
    <location>
        <begin position="78"/>
        <end position="97"/>
    </location>
</feature>
<proteinExistence type="predicted"/>
<evidence type="ECO:0000313" key="2">
    <source>
        <dbReference type="EMBL" id="CAH2068625.1"/>
    </source>
</evidence>
<evidence type="ECO:0000313" key="3">
    <source>
        <dbReference type="Proteomes" id="UP000837857"/>
    </source>
</evidence>
<organism evidence="2 3">
    <name type="scientific">Iphiclides podalirius</name>
    <name type="common">scarce swallowtail</name>
    <dbReference type="NCBI Taxonomy" id="110791"/>
    <lineage>
        <taxon>Eukaryota</taxon>
        <taxon>Metazoa</taxon>
        <taxon>Ecdysozoa</taxon>
        <taxon>Arthropoda</taxon>
        <taxon>Hexapoda</taxon>
        <taxon>Insecta</taxon>
        <taxon>Pterygota</taxon>
        <taxon>Neoptera</taxon>
        <taxon>Endopterygota</taxon>
        <taxon>Lepidoptera</taxon>
        <taxon>Glossata</taxon>
        <taxon>Ditrysia</taxon>
        <taxon>Papilionoidea</taxon>
        <taxon>Papilionidae</taxon>
        <taxon>Papilioninae</taxon>
        <taxon>Iphiclides</taxon>
    </lineage>
</organism>
<keyword evidence="3" id="KW-1185">Reference proteome</keyword>
<evidence type="ECO:0000256" key="1">
    <source>
        <dbReference type="SAM" id="MobiDB-lite"/>
    </source>
</evidence>
<gene>
    <name evidence="2" type="ORF">IPOD504_LOCUS14459</name>
</gene>
<dbReference type="EMBL" id="OW152817">
    <property type="protein sequence ID" value="CAH2068625.1"/>
    <property type="molecule type" value="Genomic_DNA"/>
</dbReference>